<dbReference type="AlphaFoldDB" id="A0A934U6D3"/>
<dbReference type="InterPro" id="IPR011008">
    <property type="entry name" value="Dimeric_a/b-barrel"/>
</dbReference>
<evidence type="ECO:0000313" key="3">
    <source>
        <dbReference type="Proteomes" id="UP000655868"/>
    </source>
</evidence>
<dbReference type="PANTHER" id="PTHR33336:SF3">
    <property type="entry name" value="ABM DOMAIN-CONTAINING PROTEIN"/>
    <property type="match status" value="1"/>
</dbReference>
<keyword evidence="2" id="KW-0560">Oxidoreductase</keyword>
<dbReference type="InterPro" id="IPR050744">
    <property type="entry name" value="AI-2_Isomerase_LsrG"/>
</dbReference>
<reference evidence="2" key="1">
    <citation type="submission" date="2020-12" db="EMBL/GenBank/DDBJ databases">
        <title>Antrihabitans popcorni sp. nov. and Antrihabitans auranticaus sp. nov., isolated from a larva cave.</title>
        <authorList>
            <person name="Lee S.D."/>
            <person name="Kim I.S."/>
        </authorList>
    </citation>
    <scope>NUCLEOTIDE SEQUENCE</scope>
    <source>
        <strain evidence="2">YC3-6</strain>
    </source>
</reference>
<dbReference type="InterPro" id="IPR007138">
    <property type="entry name" value="ABM_dom"/>
</dbReference>
<evidence type="ECO:0000313" key="2">
    <source>
        <dbReference type="EMBL" id="MBJ8342434.1"/>
    </source>
</evidence>
<sequence length="95" mass="10168">MIIITGSARALPGRRDQLVAASIDIVAATRADDGCLSYGFYANLTDPELIVSVEVWRDQAALDEHMGHAHTTDFLAVAGTVVDGEPDMDIQTHTS</sequence>
<protein>
    <submittedName>
        <fullName evidence="2">Antibiotic biosynthesis monooxygenase</fullName>
    </submittedName>
</protein>
<keyword evidence="3" id="KW-1185">Reference proteome</keyword>
<dbReference type="Pfam" id="PF03992">
    <property type="entry name" value="ABM"/>
    <property type="match status" value="1"/>
</dbReference>
<organism evidence="2 3">
    <name type="scientific">Antrihabitans stalagmiti</name>
    <dbReference type="NCBI Taxonomy" id="2799499"/>
    <lineage>
        <taxon>Bacteria</taxon>
        <taxon>Bacillati</taxon>
        <taxon>Actinomycetota</taxon>
        <taxon>Actinomycetes</taxon>
        <taxon>Mycobacteriales</taxon>
        <taxon>Nocardiaceae</taxon>
        <taxon>Antrihabitans</taxon>
    </lineage>
</organism>
<dbReference type="GO" id="GO:0004497">
    <property type="term" value="F:monooxygenase activity"/>
    <property type="evidence" value="ECO:0007669"/>
    <property type="project" value="UniProtKB-KW"/>
</dbReference>
<keyword evidence="2" id="KW-0503">Monooxygenase</keyword>
<comment type="caution">
    <text evidence="2">The sequence shown here is derived from an EMBL/GenBank/DDBJ whole genome shotgun (WGS) entry which is preliminary data.</text>
</comment>
<name>A0A934U6D3_9NOCA</name>
<dbReference type="PROSITE" id="PS51725">
    <property type="entry name" value="ABM"/>
    <property type="match status" value="1"/>
</dbReference>
<accession>A0A934U6D3</accession>
<feature type="domain" description="ABM" evidence="1">
    <location>
        <begin position="2"/>
        <end position="90"/>
    </location>
</feature>
<evidence type="ECO:0000259" key="1">
    <source>
        <dbReference type="PROSITE" id="PS51725"/>
    </source>
</evidence>
<dbReference type="Proteomes" id="UP000655868">
    <property type="component" value="Unassembled WGS sequence"/>
</dbReference>
<dbReference type="PANTHER" id="PTHR33336">
    <property type="entry name" value="QUINOL MONOOXYGENASE YGIN-RELATED"/>
    <property type="match status" value="1"/>
</dbReference>
<dbReference type="Gene3D" id="3.30.70.100">
    <property type="match status" value="1"/>
</dbReference>
<gene>
    <name evidence="2" type="ORF">JGU71_26445</name>
</gene>
<dbReference type="SUPFAM" id="SSF54909">
    <property type="entry name" value="Dimeric alpha+beta barrel"/>
    <property type="match status" value="1"/>
</dbReference>
<proteinExistence type="predicted"/>
<dbReference type="RefSeq" id="WP_199707903.1">
    <property type="nucleotide sequence ID" value="NZ_JAEMNV010000011.1"/>
</dbReference>
<dbReference type="EMBL" id="JAEMNV010000011">
    <property type="protein sequence ID" value="MBJ8342434.1"/>
    <property type="molecule type" value="Genomic_DNA"/>
</dbReference>